<dbReference type="SUPFAM" id="SSF56176">
    <property type="entry name" value="FAD-binding/transporter-associated domain-like"/>
    <property type="match status" value="1"/>
</dbReference>
<sequence>MTTDIVTPENADQVRDMVAWAVDSQAPLNVQGHGSKAGLGRAVNIGTTLDLSRLSGITEYSAPELVLTAQAGTPMTDIHAALADAGQHLAFEPPDLTGLLGGDPGRGTLGGLVATNLAGPRRVQVGAARDHFLGCQAVGARGEIFKAGGKVVKNVTGFDLCKLLAGSYGTLAVMTELTLKVLPAPEDTRTVLVLGASDADAARCMSRALTSSHEVSGAAHMPAAAASACEAEAVSSRGTSVTLIRVEGPGPSVEYRAKALCRELADFGETVEVGSGESRLAWAAVRDVQPLTEPLDRPVWRVSVAPTEGPGVVDALRRQSGSVDCLYDWGGGLVWLSLENGDVAGQAERVRNAVAHAGGGHATLVRAAADVRAAVPVFHPQPEPLAALSRRLKDNFDPARVLNPGRMAEGL</sequence>
<dbReference type="InterPro" id="IPR006094">
    <property type="entry name" value="Oxid_FAD_bind_N"/>
</dbReference>
<dbReference type="InterPro" id="IPR016166">
    <property type="entry name" value="FAD-bd_PCMH"/>
</dbReference>
<comment type="caution">
    <text evidence="4">The sequence shown here is derived from an EMBL/GenBank/DDBJ whole genome shotgun (WGS) entry which is preliminary data.</text>
</comment>
<gene>
    <name evidence="4" type="ORF">C882_2746</name>
</gene>
<dbReference type="GO" id="GO:0071949">
    <property type="term" value="F:FAD binding"/>
    <property type="evidence" value="ECO:0007669"/>
    <property type="project" value="InterPro"/>
</dbReference>
<accession>K9GNZ2</accession>
<dbReference type="Proteomes" id="UP000009881">
    <property type="component" value="Unassembled WGS sequence"/>
</dbReference>
<dbReference type="RefSeq" id="WP_009542737.1">
    <property type="nucleotide sequence ID" value="NZ_ANHY01000030.1"/>
</dbReference>
<proteinExistence type="predicted"/>
<dbReference type="STRING" id="1238182.C882_2746"/>
<evidence type="ECO:0000259" key="3">
    <source>
        <dbReference type="PROSITE" id="PS51387"/>
    </source>
</evidence>
<evidence type="ECO:0000256" key="2">
    <source>
        <dbReference type="ARBA" id="ARBA00022827"/>
    </source>
</evidence>
<dbReference type="eggNOG" id="COG0277">
    <property type="taxonomic scope" value="Bacteria"/>
</dbReference>
<protein>
    <submittedName>
        <fullName evidence="4">Glycolate dehydrogenase, FAD-binding subunit GlcE</fullName>
    </submittedName>
</protein>
<dbReference type="InterPro" id="IPR016164">
    <property type="entry name" value="FAD-linked_Oxase-like_C"/>
</dbReference>
<feature type="domain" description="FAD-binding PCMH-type" evidence="3">
    <location>
        <begin position="1"/>
        <end position="184"/>
    </location>
</feature>
<dbReference type="PANTHER" id="PTHR11748:SF103">
    <property type="entry name" value="GLYCOLATE OXIDASE SUBUNIT GLCE"/>
    <property type="match status" value="1"/>
</dbReference>
<reference evidence="4 5" key="1">
    <citation type="journal article" date="2013" name="Genome Announc.">
        <title>Draft Genome Sequence of an Alphaproteobacterium, Caenispirillum salinarum AK4(T), Isolated from a Solar Saltern.</title>
        <authorList>
            <person name="Khatri I."/>
            <person name="Singh A."/>
            <person name="Korpole S."/>
            <person name="Pinnaka A.K."/>
            <person name="Subramanian S."/>
        </authorList>
    </citation>
    <scope>NUCLEOTIDE SEQUENCE [LARGE SCALE GENOMIC DNA]</scope>
    <source>
        <strain evidence="4 5">AK4</strain>
    </source>
</reference>
<dbReference type="InterPro" id="IPR036318">
    <property type="entry name" value="FAD-bd_PCMH-like_sf"/>
</dbReference>
<dbReference type="AlphaFoldDB" id="K9GNZ2"/>
<dbReference type="PROSITE" id="PS51387">
    <property type="entry name" value="FAD_PCMH"/>
    <property type="match status" value="1"/>
</dbReference>
<name>K9GNZ2_9PROT</name>
<dbReference type="Pfam" id="PF01565">
    <property type="entry name" value="FAD_binding_4"/>
    <property type="match status" value="1"/>
</dbReference>
<dbReference type="InterPro" id="IPR016169">
    <property type="entry name" value="FAD-bd_PCMH_sub2"/>
</dbReference>
<organism evidence="4 5">
    <name type="scientific">Caenispirillum salinarum AK4</name>
    <dbReference type="NCBI Taxonomy" id="1238182"/>
    <lineage>
        <taxon>Bacteria</taxon>
        <taxon>Pseudomonadati</taxon>
        <taxon>Pseudomonadota</taxon>
        <taxon>Alphaproteobacteria</taxon>
        <taxon>Rhodospirillales</taxon>
        <taxon>Novispirillaceae</taxon>
        <taxon>Caenispirillum</taxon>
    </lineage>
</organism>
<dbReference type="EMBL" id="ANHY01000030">
    <property type="protein sequence ID" value="EKV26454.1"/>
    <property type="molecule type" value="Genomic_DNA"/>
</dbReference>
<dbReference type="NCBIfam" id="NF008439">
    <property type="entry name" value="PRK11282.1"/>
    <property type="match status" value="1"/>
</dbReference>
<keyword evidence="5" id="KW-1185">Reference proteome</keyword>
<dbReference type="PATRIC" id="fig|1238182.3.peg.4297"/>
<dbReference type="PANTHER" id="PTHR11748">
    <property type="entry name" value="D-LACTATE DEHYDROGENASE"/>
    <property type="match status" value="1"/>
</dbReference>
<evidence type="ECO:0000313" key="4">
    <source>
        <dbReference type="EMBL" id="EKV26454.1"/>
    </source>
</evidence>
<evidence type="ECO:0000256" key="1">
    <source>
        <dbReference type="ARBA" id="ARBA00022630"/>
    </source>
</evidence>
<dbReference type="Gene3D" id="3.30.465.10">
    <property type="match status" value="1"/>
</dbReference>
<dbReference type="SUPFAM" id="SSF55103">
    <property type="entry name" value="FAD-linked oxidases, C-terminal domain"/>
    <property type="match status" value="1"/>
</dbReference>
<dbReference type="GO" id="GO:0003824">
    <property type="term" value="F:catalytic activity"/>
    <property type="evidence" value="ECO:0007669"/>
    <property type="project" value="InterPro"/>
</dbReference>
<keyword evidence="1" id="KW-0285">Flavoprotein</keyword>
<evidence type="ECO:0000313" key="5">
    <source>
        <dbReference type="Proteomes" id="UP000009881"/>
    </source>
</evidence>
<keyword evidence="2" id="KW-0274">FAD</keyword>
<dbReference type="OrthoDB" id="9811557at2"/>